<reference evidence="1 2" key="1">
    <citation type="submission" date="2019-09" db="EMBL/GenBank/DDBJ databases">
        <authorList>
            <person name="Ou C."/>
        </authorList>
    </citation>
    <scope>NUCLEOTIDE SEQUENCE [LARGE SCALE GENOMIC DNA]</scope>
    <source>
        <strain evidence="1">S2</strain>
        <tissue evidence="1">Leaf</tissue>
    </source>
</reference>
<dbReference type="Gene3D" id="3.50.70.10">
    <property type="match status" value="1"/>
</dbReference>
<reference evidence="2" key="2">
    <citation type="submission" date="2019-10" db="EMBL/GenBank/DDBJ databases">
        <title>A de novo genome assembly of a pear dwarfing rootstock.</title>
        <authorList>
            <person name="Wang F."/>
            <person name="Wang J."/>
            <person name="Li S."/>
            <person name="Zhang Y."/>
            <person name="Fang M."/>
            <person name="Ma L."/>
            <person name="Zhao Y."/>
            <person name="Jiang S."/>
        </authorList>
    </citation>
    <scope>NUCLEOTIDE SEQUENCE [LARGE SCALE GENOMIC DNA]</scope>
</reference>
<proteinExistence type="predicted"/>
<gene>
    <name evidence="1" type="ORF">D8674_018193</name>
</gene>
<dbReference type="AlphaFoldDB" id="A0A5N5G8R2"/>
<dbReference type="GO" id="GO:0006631">
    <property type="term" value="P:fatty acid metabolic process"/>
    <property type="evidence" value="ECO:0007669"/>
    <property type="project" value="TreeGrafter"/>
</dbReference>
<name>A0A5N5G8R2_9ROSA</name>
<protein>
    <submittedName>
        <fullName evidence="1">CHI protein</fullName>
    </submittedName>
</protein>
<comment type="caution">
    <text evidence="1">The sequence shown here is derived from an EMBL/GenBank/DDBJ whole genome shotgun (WGS) entry which is preliminary data.</text>
</comment>
<dbReference type="InterPro" id="IPR044228">
    <property type="entry name" value="FAP1"/>
</dbReference>
<evidence type="ECO:0000313" key="2">
    <source>
        <dbReference type="Proteomes" id="UP000327157"/>
    </source>
</evidence>
<keyword evidence="2" id="KW-1185">Reference proteome</keyword>
<accession>A0A5N5G8R2</accession>
<dbReference type="GO" id="GO:0009570">
    <property type="term" value="C:chloroplast stroma"/>
    <property type="evidence" value="ECO:0007669"/>
    <property type="project" value="TreeGrafter"/>
</dbReference>
<organism evidence="1 2">
    <name type="scientific">Pyrus ussuriensis x Pyrus communis</name>
    <dbReference type="NCBI Taxonomy" id="2448454"/>
    <lineage>
        <taxon>Eukaryota</taxon>
        <taxon>Viridiplantae</taxon>
        <taxon>Streptophyta</taxon>
        <taxon>Embryophyta</taxon>
        <taxon>Tracheophyta</taxon>
        <taxon>Spermatophyta</taxon>
        <taxon>Magnoliopsida</taxon>
        <taxon>eudicotyledons</taxon>
        <taxon>Gunneridae</taxon>
        <taxon>Pentapetalae</taxon>
        <taxon>rosids</taxon>
        <taxon>fabids</taxon>
        <taxon>Rosales</taxon>
        <taxon>Rosaceae</taxon>
        <taxon>Amygdaloideae</taxon>
        <taxon>Maleae</taxon>
        <taxon>Pyrus</taxon>
    </lineage>
</organism>
<dbReference type="GO" id="GO:0005504">
    <property type="term" value="F:fatty acid binding"/>
    <property type="evidence" value="ECO:0007669"/>
    <property type="project" value="TreeGrafter"/>
</dbReference>
<reference evidence="1 2" key="3">
    <citation type="submission" date="2019-11" db="EMBL/GenBank/DDBJ databases">
        <title>A de novo genome assembly of a pear dwarfing rootstock.</title>
        <authorList>
            <person name="Wang F."/>
            <person name="Wang J."/>
            <person name="Li S."/>
            <person name="Zhang Y."/>
            <person name="Fang M."/>
            <person name="Ma L."/>
            <person name="Zhao Y."/>
            <person name="Jiang S."/>
        </authorList>
    </citation>
    <scope>NUCLEOTIDE SEQUENCE [LARGE SCALE GENOMIC DNA]</scope>
    <source>
        <strain evidence="1">S2</strain>
        <tissue evidence="1">Leaf</tissue>
    </source>
</reference>
<dbReference type="PANTHER" id="PTHR47589">
    <property type="entry name" value="FATTY-ACID-BINDING PROTEIN 1"/>
    <property type="match status" value="1"/>
</dbReference>
<dbReference type="OrthoDB" id="1193233at2759"/>
<sequence length="113" mass="12883">MYQLVIDSDAGMLVRLVIVFSNLTMNMVRKNFDEGLGASIKKLTGGKMNEELRSRAYVHMYLVDDPFDKDAKEKFGTFALLSTKNTSKKLRLCSCFLVFVYRLGYALNNIIRA</sequence>
<dbReference type="EMBL" id="SMOL01000487">
    <property type="protein sequence ID" value="KAB2610161.1"/>
    <property type="molecule type" value="Genomic_DNA"/>
</dbReference>
<dbReference type="InterPro" id="IPR016088">
    <property type="entry name" value="Chalcone_isomerase_3-sand"/>
</dbReference>
<evidence type="ECO:0000313" key="1">
    <source>
        <dbReference type="EMBL" id="KAB2610161.1"/>
    </source>
</evidence>
<dbReference type="Proteomes" id="UP000327157">
    <property type="component" value="Chromosome 17"/>
</dbReference>
<dbReference type="PANTHER" id="PTHR47589:SF4">
    <property type="entry name" value="FATTY-ACID-BINDING PROTEIN 1-LIKE"/>
    <property type="match status" value="1"/>
</dbReference>